<feature type="region of interest" description="Disordered" evidence="2">
    <location>
        <begin position="210"/>
        <end position="234"/>
    </location>
</feature>
<organism evidence="4 5">
    <name type="scientific">Cajanus cajan</name>
    <name type="common">Pigeon pea</name>
    <name type="synonym">Cajanus indicus</name>
    <dbReference type="NCBI Taxonomy" id="3821"/>
    <lineage>
        <taxon>Eukaryota</taxon>
        <taxon>Viridiplantae</taxon>
        <taxon>Streptophyta</taxon>
        <taxon>Embryophyta</taxon>
        <taxon>Tracheophyta</taxon>
        <taxon>Spermatophyta</taxon>
        <taxon>Magnoliopsida</taxon>
        <taxon>eudicotyledons</taxon>
        <taxon>Gunneridae</taxon>
        <taxon>Pentapetalae</taxon>
        <taxon>rosids</taxon>
        <taxon>fabids</taxon>
        <taxon>Fabales</taxon>
        <taxon>Fabaceae</taxon>
        <taxon>Papilionoideae</taxon>
        <taxon>50 kb inversion clade</taxon>
        <taxon>NPAAA clade</taxon>
        <taxon>indigoferoid/millettioid clade</taxon>
        <taxon>Phaseoleae</taxon>
        <taxon>Cajanus</taxon>
    </lineage>
</organism>
<dbReference type="GO" id="GO:0003824">
    <property type="term" value="F:catalytic activity"/>
    <property type="evidence" value="ECO:0007669"/>
    <property type="project" value="InterPro"/>
</dbReference>
<dbReference type="InterPro" id="IPR036691">
    <property type="entry name" value="Endo/exonu/phosph_ase_sf"/>
</dbReference>
<dbReference type="Pfam" id="PF03372">
    <property type="entry name" value="Exo_endo_phos"/>
    <property type="match status" value="1"/>
</dbReference>
<name>A0A151QP73_CAJCA</name>
<protein>
    <submittedName>
        <fullName evidence="4">Transposon TX1 uncharacterized</fullName>
    </submittedName>
</protein>
<sequence>MVKFYLEADREWVMHGGPWMLFDHYLIVRPWSPEFVASATKVDSTLVWIRFPGLGVMFYDESVLLTIASAIGKPVKVDLNTLSMTRGRFARVCVEIKLNEPVVGRFFLNGVWYNVEYEGLHLLCSSCGCYGHVLRNCPHATRPELTTQGVGEQEVTKQQSGEPPHSAVSVASMGEKSGPQVRGDIAPDPHGDWLIVKRRNRKHNIGKLFSKGRSASHNGTTDFKERDRDIPDNPTKGSTTRLFSLFWRPIVSFLRWQPFGIRWSISCVLVLRLRGILGVCTAVYANPRVGLRQQVWDHLRELGGRIMLPWLVLGDFNEIMMSTECQGGRFSMARASQFMEVLNDCNLLDMGAKGLRFTWYRNQRGVVIAKRLDRAVCNVAWQAMFPEAYVENLCRVYSDHCPLLLRREGSRDKSQDRPFRFQAAWATHKDFERVVREAWCRSTPTLANGLQVVQVDAIKFNKEVFGNIFTRKKALERRLKGVQLQLERGDSESLSRLEKAIQAELDETCLHEEYLWFQKSREKWVKFGDRNTSFFHAQTLAQRRRNKIQGLFLPDGSWHTDPEVMKTEAVRFYKELFSVNNDQGFLDMQAGVPPGLGVEAQSTLTALVTKEEVCRAVMSMKSFKAPGPDGFQPFFFKQY</sequence>
<keyword evidence="1" id="KW-0863">Zinc-finger</keyword>
<dbReference type="PANTHER" id="PTHR31286">
    <property type="entry name" value="GLYCINE-RICH CELL WALL STRUCTURAL PROTEIN 1.8-LIKE"/>
    <property type="match status" value="1"/>
</dbReference>
<keyword evidence="1" id="KW-0862">Zinc</keyword>
<gene>
    <name evidence="4" type="ORF">KK1_047301</name>
</gene>
<dbReference type="Gene3D" id="3.60.10.10">
    <property type="entry name" value="Endonuclease/exonuclease/phosphatase"/>
    <property type="match status" value="1"/>
</dbReference>
<evidence type="ECO:0000313" key="4">
    <source>
        <dbReference type="EMBL" id="KYP32086.1"/>
    </source>
</evidence>
<evidence type="ECO:0000256" key="2">
    <source>
        <dbReference type="SAM" id="MobiDB-lite"/>
    </source>
</evidence>
<evidence type="ECO:0000313" key="5">
    <source>
        <dbReference type="Proteomes" id="UP000075243"/>
    </source>
</evidence>
<dbReference type="Gramene" id="C.cajan_43156.t">
    <property type="protein sequence ID" value="C.cajan_43156.t"/>
    <property type="gene ID" value="C.cajan_43156"/>
</dbReference>
<dbReference type="Proteomes" id="UP000075243">
    <property type="component" value="Unassembled WGS sequence"/>
</dbReference>
<evidence type="ECO:0000259" key="3">
    <source>
        <dbReference type="PROSITE" id="PS50158"/>
    </source>
</evidence>
<dbReference type="InterPro" id="IPR005135">
    <property type="entry name" value="Endo/exonuclease/phosphatase"/>
</dbReference>
<feature type="region of interest" description="Disordered" evidence="2">
    <location>
        <begin position="148"/>
        <end position="171"/>
    </location>
</feature>
<dbReference type="GO" id="GO:0003676">
    <property type="term" value="F:nucleic acid binding"/>
    <property type="evidence" value="ECO:0007669"/>
    <property type="project" value="InterPro"/>
</dbReference>
<dbReference type="EMBL" id="KQ485453">
    <property type="protein sequence ID" value="KYP32086.1"/>
    <property type="molecule type" value="Genomic_DNA"/>
</dbReference>
<accession>A0A151QP73</accession>
<dbReference type="PROSITE" id="PS50158">
    <property type="entry name" value="ZF_CCHC"/>
    <property type="match status" value="1"/>
</dbReference>
<keyword evidence="1" id="KW-0479">Metal-binding</keyword>
<dbReference type="STRING" id="3821.A0A151QP73"/>
<dbReference type="GO" id="GO:0008270">
    <property type="term" value="F:zinc ion binding"/>
    <property type="evidence" value="ECO:0007669"/>
    <property type="project" value="UniProtKB-KW"/>
</dbReference>
<reference evidence="4" key="1">
    <citation type="journal article" date="2012" name="Nat. Biotechnol.">
        <title>Draft genome sequence of pigeonpea (Cajanus cajan), an orphan legume crop of resource-poor farmers.</title>
        <authorList>
            <person name="Varshney R.K."/>
            <person name="Chen W."/>
            <person name="Li Y."/>
            <person name="Bharti A.K."/>
            <person name="Saxena R.K."/>
            <person name="Schlueter J.A."/>
            <person name="Donoghue M.T."/>
            <person name="Azam S."/>
            <person name="Fan G."/>
            <person name="Whaley A.M."/>
            <person name="Farmer A.D."/>
            <person name="Sheridan J."/>
            <person name="Iwata A."/>
            <person name="Tuteja R."/>
            <person name="Penmetsa R.V."/>
            <person name="Wu W."/>
            <person name="Upadhyaya H.D."/>
            <person name="Yang S.P."/>
            <person name="Shah T."/>
            <person name="Saxena K.B."/>
            <person name="Michael T."/>
            <person name="McCombie W.R."/>
            <person name="Yang B."/>
            <person name="Zhang G."/>
            <person name="Yang H."/>
            <person name="Wang J."/>
            <person name="Spillane C."/>
            <person name="Cook D.R."/>
            <person name="May G.D."/>
            <person name="Xu X."/>
            <person name="Jackson S.A."/>
        </authorList>
    </citation>
    <scope>NUCLEOTIDE SEQUENCE [LARGE SCALE GENOMIC DNA]</scope>
</reference>
<keyword evidence="5" id="KW-1185">Reference proteome</keyword>
<dbReference type="AlphaFoldDB" id="A0A151QP73"/>
<dbReference type="Pfam" id="PF14111">
    <property type="entry name" value="DUF4283"/>
    <property type="match status" value="1"/>
</dbReference>
<feature type="domain" description="CCHC-type" evidence="3">
    <location>
        <begin position="124"/>
        <end position="138"/>
    </location>
</feature>
<feature type="compositionally biased region" description="Basic and acidic residues" evidence="2">
    <location>
        <begin position="222"/>
        <end position="231"/>
    </location>
</feature>
<dbReference type="InterPro" id="IPR040256">
    <property type="entry name" value="At4g02000-like"/>
</dbReference>
<proteinExistence type="predicted"/>
<dbReference type="PANTHER" id="PTHR31286:SF171">
    <property type="entry name" value="CCHC-TYPE DOMAIN-CONTAINING PROTEIN"/>
    <property type="match status" value="1"/>
</dbReference>
<dbReference type="OMA" id="RYIENEM"/>
<dbReference type="SUPFAM" id="SSF56219">
    <property type="entry name" value="DNase I-like"/>
    <property type="match status" value="1"/>
</dbReference>
<evidence type="ECO:0000256" key="1">
    <source>
        <dbReference type="PROSITE-ProRule" id="PRU00047"/>
    </source>
</evidence>
<feature type="compositionally biased region" description="Polar residues" evidence="2">
    <location>
        <begin position="148"/>
        <end position="161"/>
    </location>
</feature>
<dbReference type="InterPro" id="IPR025558">
    <property type="entry name" value="DUF4283"/>
</dbReference>
<dbReference type="InterPro" id="IPR001878">
    <property type="entry name" value="Znf_CCHC"/>
</dbReference>